<sequence length="186" mass="21246">MKKFLIVVAFLINRASATEFAKLISDARQQIGVTLGYDPNYRQIDYPMGDVPPQTGVCTDVVIRAYRGQNKDLQQLVHQDMKQAWAKYPKIWGLKSTDRNIDHRRVPNLETFFQRHGKTLSLTDKASFKAGDIVTWRLLPKALPHIGILSDKTNAEGVPLVIHNIGRGTREEDVLFKYPIVGHFRY</sequence>
<gene>
    <name evidence="1" type="ORF">DPV93_05580</name>
</gene>
<proteinExistence type="predicted"/>
<name>A0A369YIC0_9PAST</name>
<accession>A0A369YIC0</accession>
<dbReference type="Pfam" id="PF06940">
    <property type="entry name" value="DUF1287"/>
    <property type="match status" value="1"/>
</dbReference>
<reference evidence="1 2" key="1">
    <citation type="submission" date="2018-05" db="EMBL/GenBank/DDBJ databases">
        <title>Draft Genome Sequences for a Diverse set of 7 Haemophilus Species.</title>
        <authorList>
            <person name="Nichols M."/>
            <person name="Topaz N."/>
            <person name="Wang X."/>
            <person name="Wang X."/>
            <person name="Boxrud D."/>
        </authorList>
    </citation>
    <scope>NUCLEOTIDE SEQUENCE [LARGE SCALE GENOMIC DNA]</scope>
    <source>
        <strain evidence="1 2">C2002001239</strain>
    </source>
</reference>
<evidence type="ECO:0000313" key="1">
    <source>
        <dbReference type="EMBL" id="RDE72747.1"/>
    </source>
</evidence>
<dbReference type="Proteomes" id="UP000253872">
    <property type="component" value="Unassembled WGS sequence"/>
</dbReference>
<dbReference type="InterPro" id="IPR009706">
    <property type="entry name" value="DUF1287"/>
</dbReference>
<dbReference type="RefSeq" id="WP_111402824.1">
    <property type="nucleotide sequence ID" value="NZ_QEPN01000003.1"/>
</dbReference>
<dbReference type="AlphaFoldDB" id="A0A369YIC0"/>
<organism evidence="1 2">
    <name type="scientific">Haemophilus sputorum</name>
    <dbReference type="NCBI Taxonomy" id="1078480"/>
    <lineage>
        <taxon>Bacteria</taxon>
        <taxon>Pseudomonadati</taxon>
        <taxon>Pseudomonadota</taxon>
        <taxon>Gammaproteobacteria</taxon>
        <taxon>Pasteurellales</taxon>
        <taxon>Pasteurellaceae</taxon>
        <taxon>Haemophilus</taxon>
    </lineage>
</organism>
<comment type="caution">
    <text evidence="1">The sequence shown here is derived from an EMBL/GenBank/DDBJ whole genome shotgun (WGS) entry which is preliminary data.</text>
</comment>
<dbReference type="EMBL" id="QEPN01000003">
    <property type="protein sequence ID" value="RDE72747.1"/>
    <property type="molecule type" value="Genomic_DNA"/>
</dbReference>
<protein>
    <submittedName>
        <fullName evidence="1">DUF1287 domain-containing protein</fullName>
    </submittedName>
</protein>
<dbReference type="STRING" id="1035839.GCA_000238795_01368"/>
<evidence type="ECO:0000313" key="2">
    <source>
        <dbReference type="Proteomes" id="UP000253872"/>
    </source>
</evidence>
<dbReference type="PIRSF" id="PIRSF011444">
    <property type="entry name" value="DUF1287"/>
    <property type="match status" value="1"/>
</dbReference>